<evidence type="ECO:0000256" key="2">
    <source>
        <dbReference type="ARBA" id="ARBA00022801"/>
    </source>
</evidence>
<dbReference type="EMBL" id="CAFBMK010000065">
    <property type="protein sequence ID" value="CAB4912604.1"/>
    <property type="molecule type" value="Genomic_DNA"/>
</dbReference>
<reference evidence="3" key="1">
    <citation type="submission" date="2020-05" db="EMBL/GenBank/DDBJ databases">
        <authorList>
            <person name="Chiriac C."/>
            <person name="Salcher M."/>
            <person name="Ghai R."/>
            <person name="Kavagutti S V."/>
        </authorList>
    </citation>
    <scope>NUCLEOTIDE SEQUENCE</scope>
</reference>
<accession>A0A6J7GZA2</accession>
<dbReference type="PRINTS" id="PR00922">
    <property type="entry name" value="DADACBPTASE3"/>
</dbReference>
<dbReference type="AlphaFoldDB" id="A0A6J7GZA2"/>
<dbReference type="SUPFAM" id="SSF56601">
    <property type="entry name" value="beta-lactamase/transpeptidase-like"/>
    <property type="match status" value="1"/>
</dbReference>
<gene>
    <name evidence="3" type="ORF">UFOPK3564_01352</name>
</gene>
<keyword evidence="2" id="KW-0378">Hydrolase</keyword>
<dbReference type="PANTHER" id="PTHR30023:SF0">
    <property type="entry name" value="PENICILLIN-SENSITIVE CARBOXYPEPTIDASE A"/>
    <property type="match status" value="1"/>
</dbReference>
<dbReference type="PANTHER" id="PTHR30023">
    <property type="entry name" value="D-ALANYL-D-ALANINE CARBOXYPEPTIDASE"/>
    <property type="match status" value="1"/>
</dbReference>
<name>A0A6J7GZA2_9ZZZZ</name>
<dbReference type="Gene3D" id="3.40.710.10">
    <property type="entry name" value="DD-peptidase/beta-lactamase superfamily"/>
    <property type="match status" value="2"/>
</dbReference>
<sequence length="432" mass="43437">MSPARSPRTITVGALATAALSLAAVPSAGAAMPSTSGIGSRAGVVVVDLGTGRTLLSRAGTRARIPASVTKLFTVGAALRLLGPEWTPRTRVVATGALRGTTWDGDVHLVGGGDPTLSTAAVRGLAGRAVLALGADRLDGRVHVDATAFDDWQGSARTGRAADGDMGGRLGAATVDRGARTTDPAGRAGSLFRTALRTAGLRVTGPVVQDPAPPVGGTTVAAQVGPTLAQLAAATLGASDNFFSETLLKDLASRDGVEAACRVRAELPPVAPATTVVEPPAAADCLAAAVRTGSSTTAAGSLLLRTTLRPLVGTTPRIVDGSGLTRRNRVSPATVARLLQSLDADPAVGPVLRAALPQAGRTGTLAGRMRGTAAVGRCAAKTGTINGVSGLAGYCTTRRGREVAFAILQNGGNVFSARAFQDRFVARLAQSD</sequence>
<dbReference type="InterPro" id="IPR012338">
    <property type="entry name" value="Beta-lactam/transpept-like"/>
</dbReference>
<dbReference type="GO" id="GO:0006508">
    <property type="term" value="P:proteolysis"/>
    <property type="evidence" value="ECO:0007669"/>
    <property type="project" value="InterPro"/>
</dbReference>
<dbReference type="GO" id="GO:0000270">
    <property type="term" value="P:peptidoglycan metabolic process"/>
    <property type="evidence" value="ECO:0007669"/>
    <property type="project" value="TreeGrafter"/>
</dbReference>
<dbReference type="Pfam" id="PF02113">
    <property type="entry name" value="Peptidase_S13"/>
    <property type="match status" value="3"/>
</dbReference>
<organism evidence="3">
    <name type="scientific">freshwater metagenome</name>
    <dbReference type="NCBI Taxonomy" id="449393"/>
    <lineage>
        <taxon>unclassified sequences</taxon>
        <taxon>metagenomes</taxon>
        <taxon>ecological metagenomes</taxon>
    </lineage>
</organism>
<dbReference type="InterPro" id="IPR000667">
    <property type="entry name" value="Peptidase_S13"/>
</dbReference>
<protein>
    <submittedName>
        <fullName evidence="3">Unannotated protein</fullName>
    </submittedName>
</protein>
<evidence type="ECO:0000313" key="3">
    <source>
        <dbReference type="EMBL" id="CAB4912604.1"/>
    </source>
</evidence>
<dbReference type="GO" id="GO:0004185">
    <property type="term" value="F:serine-type carboxypeptidase activity"/>
    <property type="evidence" value="ECO:0007669"/>
    <property type="project" value="InterPro"/>
</dbReference>
<proteinExistence type="inferred from homology"/>
<evidence type="ECO:0000256" key="1">
    <source>
        <dbReference type="ARBA" id="ARBA00006096"/>
    </source>
</evidence>
<comment type="similarity">
    <text evidence="1">Belongs to the peptidase S13 family.</text>
</comment>